<dbReference type="HOGENOM" id="CLU_058251_1_0_0"/>
<sequence length="273" mass="30883">MSQILPRCQLFEFHECAWFPQSLKNAITEVLRVMCFQLRVHDAILPVIEDVLTRTKAEQVVDLCSGAGGPIVPIQQRLAQSGRPLRVFLTDKFPNQPAFHRWEELTGGLVRGYRESVPAQDVPPELSGLRTLFNAFHHFPPALAREILADAYRSRQPIAIFEITERTAFNTFSNFPLSFLTMLALLPRMQSRRPEWWLLTYLLPVLPLAFGWDASISCLRSYTPTDFGVLSKGLEDETYHWSGGRIPVPRSTIHVNYFVGIPAQPPATAPVVS</sequence>
<proteinExistence type="predicted"/>
<dbReference type="InParanoid" id="Q026P3"/>
<dbReference type="SUPFAM" id="SSF53335">
    <property type="entry name" value="S-adenosyl-L-methionine-dependent methyltransferases"/>
    <property type="match status" value="1"/>
</dbReference>
<gene>
    <name evidence="1" type="ordered locus">Acid_2036</name>
</gene>
<dbReference type="AlphaFoldDB" id="Q026P3"/>
<dbReference type="OrthoDB" id="117053at2"/>
<accession>Q026P3</accession>
<dbReference type="KEGG" id="sus:Acid_2036"/>
<organism evidence="1">
    <name type="scientific">Solibacter usitatus (strain Ellin6076)</name>
    <dbReference type="NCBI Taxonomy" id="234267"/>
    <lineage>
        <taxon>Bacteria</taxon>
        <taxon>Pseudomonadati</taxon>
        <taxon>Acidobacteriota</taxon>
        <taxon>Terriglobia</taxon>
        <taxon>Bryobacterales</taxon>
        <taxon>Solibacteraceae</taxon>
        <taxon>Candidatus Solibacter</taxon>
    </lineage>
</organism>
<dbReference type="STRING" id="234267.Acid_2036"/>
<dbReference type="InterPro" id="IPR029063">
    <property type="entry name" value="SAM-dependent_MTases_sf"/>
</dbReference>
<protein>
    <recommendedName>
        <fullName evidence="2">Class I SAM-dependent methyltransferase</fullName>
    </recommendedName>
</protein>
<name>Q026P3_SOLUE</name>
<evidence type="ECO:0008006" key="2">
    <source>
        <dbReference type="Google" id="ProtNLM"/>
    </source>
</evidence>
<dbReference type="eggNOG" id="ENOG502ZVTY">
    <property type="taxonomic scope" value="Bacteria"/>
</dbReference>
<dbReference type="EMBL" id="CP000473">
    <property type="protein sequence ID" value="ABJ83026.1"/>
    <property type="molecule type" value="Genomic_DNA"/>
</dbReference>
<reference evidence="1" key="1">
    <citation type="submission" date="2006-10" db="EMBL/GenBank/DDBJ databases">
        <title>Complete sequence of Solibacter usitatus Ellin6076.</title>
        <authorList>
            <consortium name="US DOE Joint Genome Institute"/>
            <person name="Copeland A."/>
            <person name="Lucas S."/>
            <person name="Lapidus A."/>
            <person name="Barry K."/>
            <person name="Detter J.C."/>
            <person name="Glavina del Rio T."/>
            <person name="Hammon N."/>
            <person name="Israni S."/>
            <person name="Dalin E."/>
            <person name="Tice H."/>
            <person name="Pitluck S."/>
            <person name="Thompson L.S."/>
            <person name="Brettin T."/>
            <person name="Bruce D."/>
            <person name="Han C."/>
            <person name="Tapia R."/>
            <person name="Gilna P."/>
            <person name="Schmutz J."/>
            <person name="Larimer F."/>
            <person name="Land M."/>
            <person name="Hauser L."/>
            <person name="Kyrpides N."/>
            <person name="Mikhailova N."/>
            <person name="Janssen P.H."/>
            <person name="Kuske C.R."/>
            <person name="Richardson P."/>
        </authorList>
    </citation>
    <scope>NUCLEOTIDE SEQUENCE</scope>
    <source>
        <strain evidence="1">Ellin6076</strain>
    </source>
</reference>
<evidence type="ECO:0000313" key="1">
    <source>
        <dbReference type="EMBL" id="ABJ83026.1"/>
    </source>
</evidence>